<comment type="caution">
    <text evidence="3">The sequence shown here is derived from an EMBL/GenBank/DDBJ whole genome shotgun (WGS) entry which is preliminary data.</text>
</comment>
<keyword evidence="1" id="KW-0472">Membrane</keyword>
<dbReference type="OrthoDB" id="9783707at2"/>
<dbReference type="EMBL" id="QCYH01000003">
    <property type="protein sequence ID" value="PVA10657.1"/>
    <property type="molecule type" value="Genomic_DNA"/>
</dbReference>
<dbReference type="GO" id="GO:0016020">
    <property type="term" value="C:membrane"/>
    <property type="evidence" value="ECO:0007669"/>
    <property type="project" value="InterPro"/>
</dbReference>
<keyword evidence="1" id="KW-0812">Transmembrane</keyword>
<keyword evidence="4" id="KW-1185">Reference proteome</keyword>
<feature type="transmembrane region" description="Helical" evidence="1">
    <location>
        <begin position="173"/>
        <end position="193"/>
    </location>
</feature>
<feature type="domain" description="EamA" evidence="2">
    <location>
        <begin position="145"/>
        <end position="277"/>
    </location>
</feature>
<dbReference type="RefSeq" id="WP_108691516.1">
    <property type="nucleotide sequence ID" value="NZ_QCYH01000003.1"/>
</dbReference>
<dbReference type="AlphaFoldDB" id="A0A2T7G8C8"/>
<dbReference type="SUPFAM" id="SSF103481">
    <property type="entry name" value="Multidrug resistance efflux transporter EmrE"/>
    <property type="match status" value="2"/>
</dbReference>
<evidence type="ECO:0000313" key="3">
    <source>
        <dbReference type="EMBL" id="PVA10657.1"/>
    </source>
</evidence>
<sequence length="281" mass="29364">MSTTVFFAVIGAAILHAGWNALVKGGIDKRAAMGAVVIGHTPLALLALLFVPLPHADSLPFMIGGVALHVGYQIFLLRSYETGDLTQVYPIARGSAPLMVALFSVLVLGVHLERGEMLAVAIIGIGILSLAAVRRADGRRNPNAAALALTTGLFIASYSLVDGMGARLSGSALAYFSWMALANAALMALYFAARSPATLVRIAQHGHVPFLVGGSASFVAYAVVTWAFTQAPIALVTALRETSIVFALLIGVVVLKERLDLAKVLSTAATLTGAVLLRYGR</sequence>
<keyword evidence="1" id="KW-1133">Transmembrane helix</keyword>
<organism evidence="3 4">
    <name type="scientific">Pelagivirga sediminicola</name>
    <dbReference type="NCBI Taxonomy" id="2170575"/>
    <lineage>
        <taxon>Bacteria</taxon>
        <taxon>Pseudomonadati</taxon>
        <taxon>Pseudomonadota</taxon>
        <taxon>Alphaproteobacteria</taxon>
        <taxon>Rhodobacterales</taxon>
        <taxon>Paracoccaceae</taxon>
        <taxon>Pelagivirga</taxon>
    </lineage>
</organism>
<feature type="transmembrane region" description="Helical" evidence="1">
    <location>
        <begin position="205"/>
        <end position="227"/>
    </location>
</feature>
<dbReference type="Gene3D" id="1.10.3730.20">
    <property type="match status" value="2"/>
</dbReference>
<dbReference type="InterPro" id="IPR000620">
    <property type="entry name" value="EamA_dom"/>
</dbReference>
<feature type="transmembrane region" description="Helical" evidence="1">
    <location>
        <begin position="35"/>
        <end position="53"/>
    </location>
</feature>
<proteinExistence type="predicted"/>
<reference evidence="3 4" key="1">
    <citation type="submission" date="2018-04" db="EMBL/GenBank/DDBJ databases">
        <title>Pelagivirga bohaiensis gen. nov., sp. nov., a bacterium isolated from the Bohai Sea.</title>
        <authorList>
            <person name="Ji X."/>
        </authorList>
    </citation>
    <scope>NUCLEOTIDE SEQUENCE [LARGE SCALE GENOMIC DNA]</scope>
    <source>
        <strain evidence="3 4">BH-SD19</strain>
    </source>
</reference>
<evidence type="ECO:0000259" key="2">
    <source>
        <dbReference type="Pfam" id="PF00892"/>
    </source>
</evidence>
<feature type="transmembrane region" description="Helical" evidence="1">
    <location>
        <begin position="145"/>
        <end position="161"/>
    </location>
</feature>
<dbReference type="Pfam" id="PF00892">
    <property type="entry name" value="EamA"/>
    <property type="match status" value="1"/>
</dbReference>
<feature type="transmembrane region" description="Helical" evidence="1">
    <location>
        <begin position="59"/>
        <end position="77"/>
    </location>
</feature>
<feature type="transmembrane region" description="Helical" evidence="1">
    <location>
        <begin position="233"/>
        <end position="255"/>
    </location>
</feature>
<protein>
    <recommendedName>
        <fullName evidence="2">EamA domain-containing protein</fullName>
    </recommendedName>
</protein>
<name>A0A2T7G8C8_9RHOB</name>
<evidence type="ECO:0000256" key="1">
    <source>
        <dbReference type="SAM" id="Phobius"/>
    </source>
</evidence>
<dbReference type="InterPro" id="IPR037185">
    <property type="entry name" value="EmrE-like"/>
</dbReference>
<feature type="transmembrane region" description="Helical" evidence="1">
    <location>
        <begin position="89"/>
        <end position="111"/>
    </location>
</feature>
<feature type="transmembrane region" description="Helical" evidence="1">
    <location>
        <begin position="6"/>
        <end position="23"/>
    </location>
</feature>
<feature type="transmembrane region" description="Helical" evidence="1">
    <location>
        <begin position="117"/>
        <end position="133"/>
    </location>
</feature>
<accession>A0A2T7G8C8</accession>
<dbReference type="Proteomes" id="UP000244446">
    <property type="component" value="Unassembled WGS sequence"/>
</dbReference>
<evidence type="ECO:0000313" key="4">
    <source>
        <dbReference type="Proteomes" id="UP000244446"/>
    </source>
</evidence>
<gene>
    <name evidence="3" type="ORF">DC366_07155</name>
</gene>